<gene>
    <name evidence="3" type="ORF">niasHS_001920</name>
</gene>
<dbReference type="SUPFAM" id="SSF54001">
    <property type="entry name" value="Cysteine proteinases"/>
    <property type="match status" value="1"/>
</dbReference>
<organism evidence="3 4">
    <name type="scientific">Heterodera schachtii</name>
    <name type="common">Sugarbeet cyst nematode worm</name>
    <name type="synonym">Tylenchus schachtii</name>
    <dbReference type="NCBI Taxonomy" id="97005"/>
    <lineage>
        <taxon>Eukaryota</taxon>
        <taxon>Metazoa</taxon>
        <taxon>Ecdysozoa</taxon>
        <taxon>Nematoda</taxon>
        <taxon>Chromadorea</taxon>
        <taxon>Rhabditida</taxon>
        <taxon>Tylenchina</taxon>
        <taxon>Tylenchomorpha</taxon>
        <taxon>Tylenchoidea</taxon>
        <taxon>Heteroderidae</taxon>
        <taxon>Heteroderinae</taxon>
        <taxon>Heterodera</taxon>
    </lineage>
</organism>
<dbReference type="InterPro" id="IPR038765">
    <property type="entry name" value="Papain-like_cys_pep_sf"/>
</dbReference>
<name>A0ABD2KB59_HETSC</name>
<dbReference type="Pfam" id="PF00112">
    <property type="entry name" value="Peptidase_C1"/>
    <property type="match status" value="1"/>
</dbReference>
<sequence length="235" mass="27227">MQFSERPPDPPGGGRHGGCNGSFAKLAWELYRDEQRVSGTNYEVYDGCKPYTIEPSSGIGSLSEFSIYEENPKTWKTKRPNCKKECVAKWTRQEHEHPLDIWKDAFNMPGVSDIVSWEWWTFKTYEHEMMREIMTNGSITASYKVYDDFQSTMNSDKHHIYTRSPNSEYTKSGHAVKIIGWGQEKIGNEIVKYWLIVNSWGKQWGLDGMFKMRRGVNECEIESKGINFGNLAFSF</sequence>
<proteinExistence type="inferred from homology"/>
<dbReference type="Proteomes" id="UP001620645">
    <property type="component" value="Unassembled WGS sequence"/>
</dbReference>
<comment type="similarity">
    <text evidence="1">Belongs to the peptidase C1 family.</text>
</comment>
<dbReference type="InterPro" id="IPR000668">
    <property type="entry name" value="Peptidase_C1A_C"/>
</dbReference>
<comment type="caution">
    <text evidence="3">The sequence shown here is derived from an EMBL/GenBank/DDBJ whole genome shotgun (WGS) entry which is preliminary data.</text>
</comment>
<evidence type="ECO:0000256" key="1">
    <source>
        <dbReference type="ARBA" id="ARBA00008455"/>
    </source>
</evidence>
<dbReference type="InterPro" id="IPR025660">
    <property type="entry name" value="Pept_his_AS"/>
</dbReference>
<dbReference type="EMBL" id="JBICCN010000037">
    <property type="protein sequence ID" value="KAL3099994.1"/>
    <property type="molecule type" value="Genomic_DNA"/>
</dbReference>
<evidence type="ECO:0000259" key="2">
    <source>
        <dbReference type="SMART" id="SM00645"/>
    </source>
</evidence>
<dbReference type="SMART" id="SM00645">
    <property type="entry name" value="Pept_C1"/>
    <property type="match status" value="1"/>
</dbReference>
<feature type="domain" description="Peptidase C1A papain C-terminal" evidence="2">
    <location>
        <begin position="7"/>
        <end position="230"/>
    </location>
</feature>
<dbReference type="PANTHER" id="PTHR12411">
    <property type="entry name" value="CYSTEINE PROTEASE FAMILY C1-RELATED"/>
    <property type="match status" value="1"/>
</dbReference>
<dbReference type="AlphaFoldDB" id="A0ABD2KB59"/>
<accession>A0ABD2KB59</accession>
<dbReference type="InterPro" id="IPR013128">
    <property type="entry name" value="Peptidase_C1A"/>
</dbReference>
<dbReference type="Gene3D" id="3.90.70.10">
    <property type="entry name" value="Cysteine proteinases"/>
    <property type="match status" value="1"/>
</dbReference>
<evidence type="ECO:0000313" key="4">
    <source>
        <dbReference type="Proteomes" id="UP001620645"/>
    </source>
</evidence>
<evidence type="ECO:0000313" key="3">
    <source>
        <dbReference type="EMBL" id="KAL3099994.1"/>
    </source>
</evidence>
<protein>
    <recommendedName>
        <fullName evidence="2">Peptidase C1A papain C-terminal domain-containing protein</fullName>
    </recommendedName>
</protein>
<reference evidence="3 4" key="1">
    <citation type="submission" date="2024-10" db="EMBL/GenBank/DDBJ databases">
        <authorList>
            <person name="Kim D."/>
        </authorList>
    </citation>
    <scope>NUCLEOTIDE SEQUENCE [LARGE SCALE GENOMIC DNA]</scope>
    <source>
        <strain evidence="3">Taebaek</strain>
    </source>
</reference>
<dbReference type="PROSITE" id="PS00639">
    <property type="entry name" value="THIOL_PROTEASE_HIS"/>
    <property type="match status" value="1"/>
</dbReference>
<keyword evidence="4" id="KW-1185">Reference proteome</keyword>